<evidence type="ECO:0000313" key="2">
    <source>
        <dbReference type="EMBL" id="DAD75869.1"/>
    </source>
</evidence>
<organism evidence="2">
    <name type="scientific">Myoviridae sp. ctyFl19</name>
    <dbReference type="NCBI Taxonomy" id="2826717"/>
    <lineage>
        <taxon>Viruses</taxon>
        <taxon>Duplodnaviria</taxon>
        <taxon>Heunggongvirae</taxon>
        <taxon>Uroviricota</taxon>
        <taxon>Caudoviricetes</taxon>
    </lineage>
</organism>
<keyword evidence="1" id="KW-0175">Coiled coil</keyword>
<sequence length="72" mass="7886">MPEAVAVAALSLLGTLLGSLGGVIASSKLTNFRLEQLERKVQAHNNLIERTFQLEAAQAIAEQRLDRLEQQD</sequence>
<proteinExistence type="predicted"/>
<protein>
    <submittedName>
        <fullName evidence="2">Uncharacterized protein</fullName>
    </submittedName>
</protein>
<dbReference type="EMBL" id="BK014791">
    <property type="protein sequence ID" value="DAD75869.1"/>
    <property type="molecule type" value="Genomic_DNA"/>
</dbReference>
<evidence type="ECO:0000256" key="1">
    <source>
        <dbReference type="SAM" id="Coils"/>
    </source>
</evidence>
<reference evidence="2" key="1">
    <citation type="journal article" date="2021" name="Proc. Natl. Acad. Sci. U.S.A.">
        <title>A Catalog of Tens of Thousands of Viruses from Human Metagenomes Reveals Hidden Associations with Chronic Diseases.</title>
        <authorList>
            <person name="Tisza M.J."/>
            <person name="Buck C.B."/>
        </authorList>
    </citation>
    <scope>NUCLEOTIDE SEQUENCE</scope>
    <source>
        <strain evidence="2">CtyFl19</strain>
    </source>
</reference>
<feature type="coiled-coil region" evidence="1">
    <location>
        <begin position="34"/>
        <end position="71"/>
    </location>
</feature>
<accession>A0A8S5M0P1</accession>
<name>A0A8S5M0P1_9CAUD</name>